<dbReference type="AlphaFoldDB" id="A0AA36G3M6"/>
<gene>
    <name evidence="3" type="ORF">MSPICULIGERA_LOCUS13006</name>
    <name evidence="2" type="ORF">MSPICULIGERA_LOCUS2075</name>
</gene>
<name>A0AA36G3M6_9BILA</name>
<dbReference type="EMBL" id="CATQJA010000641">
    <property type="protein sequence ID" value="CAJ0562272.1"/>
    <property type="molecule type" value="Genomic_DNA"/>
</dbReference>
<evidence type="ECO:0000313" key="4">
    <source>
        <dbReference type="Proteomes" id="UP001177023"/>
    </source>
</evidence>
<evidence type="ECO:0000256" key="1">
    <source>
        <dbReference type="SAM" id="MobiDB-lite"/>
    </source>
</evidence>
<feature type="non-terminal residue" evidence="3">
    <location>
        <position position="109"/>
    </location>
</feature>
<dbReference type="EMBL" id="CATQJA010002632">
    <property type="protein sequence ID" value="CAJ0574678.1"/>
    <property type="molecule type" value="Genomic_DNA"/>
</dbReference>
<organism evidence="3 4">
    <name type="scientific">Mesorhabditis spiculigera</name>
    <dbReference type="NCBI Taxonomy" id="96644"/>
    <lineage>
        <taxon>Eukaryota</taxon>
        <taxon>Metazoa</taxon>
        <taxon>Ecdysozoa</taxon>
        <taxon>Nematoda</taxon>
        <taxon>Chromadorea</taxon>
        <taxon>Rhabditida</taxon>
        <taxon>Rhabditina</taxon>
        <taxon>Rhabditomorpha</taxon>
        <taxon>Rhabditoidea</taxon>
        <taxon>Rhabditidae</taxon>
        <taxon>Mesorhabditinae</taxon>
        <taxon>Mesorhabditis</taxon>
    </lineage>
</organism>
<sequence>MCFIPHPAEDAELFNACPLPFVPIYQRPLEIARANVMMQPNGIEQNGLVQDPQVAILNQAIALLVARLVQNWEETLGLAQQQPLQADGDQDETDMEDDYGEDDYIDVEN</sequence>
<comment type="caution">
    <text evidence="3">The sequence shown here is derived from an EMBL/GenBank/DDBJ whole genome shotgun (WGS) entry which is preliminary data.</text>
</comment>
<feature type="compositionally biased region" description="Acidic residues" evidence="1">
    <location>
        <begin position="88"/>
        <end position="109"/>
    </location>
</feature>
<proteinExistence type="predicted"/>
<reference evidence="3" key="1">
    <citation type="submission" date="2023-06" db="EMBL/GenBank/DDBJ databases">
        <authorList>
            <person name="Delattre M."/>
        </authorList>
    </citation>
    <scope>NUCLEOTIDE SEQUENCE</scope>
    <source>
        <strain evidence="3">AF72</strain>
    </source>
</reference>
<dbReference type="Proteomes" id="UP001177023">
    <property type="component" value="Unassembled WGS sequence"/>
</dbReference>
<evidence type="ECO:0000313" key="3">
    <source>
        <dbReference type="EMBL" id="CAJ0574678.1"/>
    </source>
</evidence>
<feature type="region of interest" description="Disordered" evidence="1">
    <location>
        <begin position="79"/>
        <end position="109"/>
    </location>
</feature>
<evidence type="ECO:0000313" key="2">
    <source>
        <dbReference type="EMBL" id="CAJ0562272.1"/>
    </source>
</evidence>
<keyword evidence="4" id="KW-1185">Reference proteome</keyword>
<accession>A0AA36G3M6</accession>
<protein>
    <submittedName>
        <fullName evidence="3">Uncharacterized protein</fullName>
    </submittedName>
</protein>